<keyword evidence="4 12" id="KW-0812">Transmembrane</keyword>
<evidence type="ECO:0000256" key="10">
    <source>
        <dbReference type="ARBA" id="ARBA00023303"/>
    </source>
</evidence>
<dbReference type="Proteomes" id="UP000053825">
    <property type="component" value="Unassembled WGS sequence"/>
</dbReference>
<keyword evidence="5" id="KW-0677">Repeat</keyword>
<dbReference type="AlphaFoldDB" id="A0A0L7R634"/>
<keyword evidence="14" id="KW-0675">Receptor</keyword>
<accession>A0A0L7R634</accession>
<keyword evidence="10" id="KW-0407">Ion channel</keyword>
<evidence type="ECO:0000256" key="7">
    <source>
        <dbReference type="ARBA" id="ARBA00023043"/>
    </source>
</evidence>
<dbReference type="SUPFAM" id="SSF48403">
    <property type="entry name" value="Ankyrin repeat"/>
    <property type="match status" value="1"/>
</dbReference>
<keyword evidence="3" id="KW-0716">Sensory transduction</keyword>
<feature type="domain" description="Ion transport" evidence="13">
    <location>
        <begin position="502"/>
        <end position="720"/>
    </location>
</feature>
<dbReference type="InterPro" id="IPR036770">
    <property type="entry name" value="Ankyrin_rpt-contain_sf"/>
</dbReference>
<evidence type="ECO:0000256" key="1">
    <source>
        <dbReference type="ARBA" id="ARBA00004141"/>
    </source>
</evidence>
<evidence type="ECO:0000256" key="5">
    <source>
        <dbReference type="ARBA" id="ARBA00022737"/>
    </source>
</evidence>
<dbReference type="InterPro" id="IPR002110">
    <property type="entry name" value="Ankyrin_rpt"/>
</dbReference>
<feature type="transmembrane region" description="Helical" evidence="12">
    <location>
        <begin position="690"/>
        <end position="711"/>
    </location>
</feature>
<dbReference type="InterPro" id="IPR052076">
    <property type="entry name" value="TRP_cation_channel"/>
</dbReference>
<evidence type="ECO:0000256" key="2">
    <source>
        <dbReference type="ARBA" id="ARBA00022448"/>
    </source>
</evidence>
<dbReference type="GO" id="GO:0034703">
    <property type="term" value="C:cation channel complex"/>
    <property type="evidence" value="ECO:0007669"/>
    <property type="project" value="UniProtKB-ARBA"/>
</dbReference>
<feature type="repeat" description="ANK" evidence="11">
    <location>
        <begin position="364"/>
        <end position="396"/>
    </location>
</feature>
<dbReference type="PROSITE" id="PS50297">
    <property type="entry name" value="ANK_REP_REGION"/>
    <property type="match status" value="3"/>
</dbReference>
<dbReference type="Pfam" id="PF00520">
    <property type="entry name" value="Ion_trans"/>
    <property type="match status" value="1"/>
</dbReference>
<dbReference type="Gene3D" id="1.25.40.20">
    <property type="entry name" value="Ankyrin repeat-containing domain"/>
    <property type="match status" value="2"/>
</dbReference>
<gene>
    <name evidence="14" type="ORF">WH47_07382</name>
</gene>
<evidence type="ECO:0000256" key="11">
    <source>
        <dbReference type="PROSITE-ProRule" id="PRU00023"/>
    </source>
</evidence>
<dbReference type="PROSITE" id="PS50088">
    <property type="entry name" value="ANK_REPEAT"/>
    <property type="match status" value="4"/>
</dbReference>
<evidence type="ECO:0000256" key="4">
    <source>
        <dbReference type="ARBA" id="ARBA00022692"/>
    </source>
</evidence>
<feature type="repeat" description="ANK" evidence="11">
    <location>
        <begin position="133"/>
        <end position="165"/>
    </location>
</feature>
<evidence type="ECO:0000313" key="15">
    <source>
        <dbReference type="Proteomes" id="UP000053825"/>
    </source>
</evidence>
<feature type="transmembrane region" description="Helical" evidence="12">
    <location>
        <begin position="635"/>
        <end position="653"/>
    </location>
</feature>
<evidence type="ECO:0000256" key="12">
    <source>
        <dbReference type="SAM" id="Phobius"/>
    </source>
</evidence>
<keyword evidence="15" id="KW-1185">Reference proteome</keyword>
<dbReference type="PANTHER" id="PTHR47143">
    <property type="entry name" value="TRANSIENT RECEPTOR POTENTIAL CATION CHANNEL PROTEIN PAINLESS"/>
    <property type="match status" value="1"/>
</dbReference>
<evidence type="ECO:0000313" key="14">
    <source>
        <dbReference type="EMBL" id="KOC66313.1"/>
    </source>
</evidence>
<keyword evidence="9 12" id="KW-0472">Membrane</keyword>
<feature type="repeat" description="ANK" evidence="11">
    <location>
        <begin position="66"/>
        <end position="98"/>
    </location>
</feature>
<dbReference type="SMART" id="SM00248">
    <property type="entry name" value="ANK"/>
    <property type="match status" value="5"/>
</dbReference>
<evidence type="ECO:0000256" key="8">
    <source>
        <dbReference type="ARBA" id="ARBA00023065"/>
    </source>
</evidence>
<reference evidence="14 15" key="1">
    <citation type="submission" date="2015-07" db="EMBL/GenBank/DDBJ databases">
        <title>The genome of Habropoda laboriosa.</title>
        <authorList>
            <person name="Pan H."/>
            <person name="Kapheim K."/>
        </authorList>
    </citation>
    <scope>NUCLEOTIDE SEQUENCE [LARGE SCALE GENOMIC DNA]</scope>
    <source>
        <strain evidence="14">0110345459</strain>
    </source>
</reference>
<dbReference type="OrthoDB" id="2157354at2759"/>
<dbReference type="PANTHER" id="PTHR47143:SF4">
    <property type="entry name" value="TRANSIENT RECEPTOR POTENTIAL CATION CHANNEL PROTEIN PAINLESS"/>
    <property type="match status" value="1"/>
</dbReference>
<feature type="transmembrane region" description="Helical" evidence="12">
    <location>
        <begin position="575"/>
        <end position="591"/>
    </location>
</feature>
<keyword evidence="7 11" id="KW-0040">ANK repeat</keyword>
<dbReference type="EMBL" id="KQ414648">
    <property type="protein sequence ID" value="KOC66313.1"/>
    <property type="molecule type" value="Genomic_DNA"/>
</dbReference>
<sequence>MDPEDESLDMHLLHDYTPNPRFQDIYKQLWDHLCARNYESFRNIFERYLKKQPLRINVNYSYSDRSEETLLDIACKNGFSEFVQFLLEKGAIVNRVNQAHNRGPIHFATEKGHVNVLRVLLEEPTINPNLEAGQQTALHMAVKKNYLDCAELLLQKSASPNIPNNKGLTALHMAAMQSEKDMINLIMEKTKHKVDLDSYKDYNNQTTREVLQEQLPDIQLPPVDSREGNDHNLKYYLNANDEMNFLKCLKTVKDDVVNNIAEDLIEMAVERRFRDAVIELLDRTKKSVRNLEKAANLAIQQGLPHILCEILNTDLEVKNDLLLNACIELDMLEKASTGTIDKRLECLNLILEREDVDVRCTDSKGNTPLHYAARADCREAVTSLLKKGSYIGHMNNFGVPPVADISMSTLSQYFDDCIQAKRGQSKEYYIEFDYKCLMPHDTSDMDSQQNKWMNQEKREMDALRYISSKSNLKYLLKHPLLSSFLYLKWLRVKPILCLNLIFYILFYILLNCHIVYRSYVKNPYAPTNSSTEINESSSVNTLQILTGIMLVIFTLKEILQLISSPYHYISTYENWMEIALIGSGFAVLNGAGTPITVVTILLSAWVFIILLGKYPRFSTAVEMFKTVSLNFMRFLAPYVILIYAFALAFFILFKDGSESFPDFEHSLFKTIIMLTGEFDADDIPFMLHPLLSHLVFVAFVFLIAIILFNLLNGLAVSDTADILGKAELVGLISRVQVLAYMENVAVGTSFAHNKLHCLVCCGFLRVCGCNPSSFFAEKMLLFPSFLKSGKLKKQPHNMMGARDNEMYYKGRFDENTTVGYKDPFKMLIFQQAKEILSKRSRKLNIEKVISELKEVKEKLSVIEFRRYKTED</sequence>
<feature type="repeat" description="ANK" evidence="11">
    <location>
        <begin position="100"/>
        <end position="122"/>
    </location>
</feature>
<name>A0A0L7R634_9HYME</name>
<evidence type="ECO:0000256" key="6">
    <source>
        <dbReference type="ARBA" id="ARBA00022989"/>
    </source>
</evidence>
<comment type="subcellular location">
    <subcellularLocation>
        <location evidence="1">Membrane</location>
        <topology evidence="1">Multi-pass membrane protein</topology>
    </subcellularLocation>
</comment>
<evidence type="ECO:0000256" key="3">
    <source>
        <dbReference type="ARBA" id="ARBA00022606"/>
    </source>
</evidence>
<keyword evidence="6 12" id="KW-1133">Transmembrane helix</keyword>
<keyword evidence="2" id="KW-0813">Transport</keyword>
<feature type="transmembrane region" description="Helical" evidence="12">
    <location>
        <begin position="495"/>
        <end position="516"/>
    </location>
</feature>
<feature type="transmembrane region" description="Helical" evidence="12">
    <location>
        <begin position="536"/>
        <end position="555"/>
    </location>
</feature>
<organism evidence="14 15">
    <name type="scientific">Habropoda laboriosa</name>
    <dbReference type="NCBI Taxonomy" id="597456"/>
    <lineage>
        <taxon>Eukaryota</taxon>
        <taxon>Metazoa</taxon>
        <taxon>Ecdysozoa</taxon>
        <taxon>Arthropoda</taxon>
        <taxon>Hexapoda</taxon>
        <taxon>Insecta</taxon>
        <taxon>Pterygota</taxon>
        <taxon>Neoptera</taxon>
        <taxon>Endopterygota</taxon>
        <taxon>Hymenoptera</taxon>
        <taxon>Apocrita</taxon>
        <taxon>Aculeata</taxon>
        <taxon>Apoidea</taxon>
        <taxon>Anthophila</taxon>
        <taxon>Apidae</taxon>
        <taxon>Habropoda</taxon>
    </lineage>
</organism>
<dbReference type="Pfam" id="PF12796">
    <property type="entry name" value="Ank_2"/>
    <property type="match status" value="3"/>
</dbReference>
<keyword evidence="8" id="KW-0406">Ion transport</keyword>
<dbReference type="STRING" id="597456.A0A0L7R634"/>
<dbReference type="GO" id="GO:0005216">
    <property type="term" value="F:monoatomic ion channel activity"/>
    <property type="evidence" value="ECO:0007669"/>
    <property type="project" value="InterPro"/>
</dbReference>
<proteinExistence type="predicted"/>
<dbReference type="InterPro" id="IPR005821">
    <property type="entry name" value="Ion_trans_dom"/>
</dbReference>
<evidence type="ECO:0000256" key="9">
    <source>
        <dbReference type="ARBA" id="ARBA00023136"/>
    </source>
</evidence>
<evidence type="ECO:0000259" key="13">
    <source>
        <dbReference type="Pfam" id="PF00520"/>
    </source>
</evidence>
<protein>
    <submittedName>
        <fullName evidence="14">Transient receptor potential cation channel protein painless</fullName>
    </submittedName>
</protein>